<evidence type="ECO:0000313" key="9">
    <source>
        <dbReference type="Proteomes" id="UP001497516"/>
    </source>
</evidence>
<reference evidence="8 9" key="1">
    <citation type="submission" date="2024-04" db="EMBL/GenBank/DDBJ databases">
        <authorList>
            <person name="Fracassetti M."/>
        </authorList>
    </citation>
    <scope>NUCLEOTIDE SEQUENCE [LARGE SCALE GENOMIC DNA]</scope>
</reference>
<dbReference type="AlphaFoldDB" id="A0AAV2DCA9"/>
<feature type="region of interest" description="Disordered" evidence="6">
    <location>
        <begin position="195"/>
        <end position="249"/>
    </location>
</feature>
<dbReference type="Gene3D" id="2.170.150.80">
    <property type="entry name" value="NAC domain"/>
    <property type="match status" value="1"/>
</dbReference>
<gene>
    <name evidence="8" type="ORF">LTRI10_LOCUS12958</name>
</gene>
<evidence type="ECO:0000256" key="2">
    <source>
        <dbReference type="ARBA" id="ARBA00023015"/>
    </source>
</evidence>
<name>A0AAV2DCA9_9ROSI</name>
<keyword evidence="5" id="KW-0539">Nucleus</keyword>
<evidence type="ECO:0000256" key="6">
    <source>
        <dbReference type="SAM" id="MobiDB-lite"/>
    </source>
</evidence>
<feature type="compositionally biased region" description="Basic and acidic residues" evidence="6">
    <location>
        <begin position="107"/>
        <end position="117"/>
    </location>
</feature>
<comment type="subcellular location">
    <subcellularLocation>
        <location evidence="1">Nucleus</location>
    </subcellularLocation>
</comment>
<keyword evidence="2" id="KW-0805">Transcription regulation</keyword>
<feature type="compositionally biased region" description="Low complexity" evidence="6">
    <location>
        <begin position="214"/>
        <end position="239"/>
    </location>
</feature>
<dbReference type="InterPro" id="IPR003441">
    <property type="entry name" value="NAC-dom"/>
</dbReference>
<feature type="region of interest" description="Disordered" evidence="6">
    <location>
        <begin position="95"/>
        <end position="117"/>
    </location>
</feature>
<evidence type="ECO:0000256" key="4">
    <source>
        <dbReference type="ARBA" id="ARBA00023163"/>
    </source>
</evidence>
<evidence type="ECO:0000256" key="3">
    <source>
        <dbReference type="ARBA" id="ARBA00023125"/>
    </source>
</evidence>
<feature type="domain" description="NAC" evidence="7">
    <location>
        <begin position="17"/>
        <end position="190"/>
    </location>
</feature>
<accession>A0AAV2DCA9</accession>
<dbReference type="GO" id="GO:0006355">
    <property type="term" value="P:regulation of DNA-templated transcription"/>
    <property type="evidence" value="ECO:0007669"/>
    <property type="project" value="InterPro"/>
</dbReference>
<protein>
    <recommendedName>
        <fullName evidence="7">NAC domain-containing protein</fullName>
    </recommendedName>
</protein>
<dbReference type="Pfam" id="PF02365">
    <property type="entry name" value="NAM"/>
    <property type="match status" value="1"/>
</dbReference>
<proteinExistence type="predicted"/>
<sequence>MMAAEAEQYYHYWKLGLGNGERFEPTDDEIVGHFLYRKVVGGGLLKLSRREASRVPEADLYADEPWDIWSKLSSLAGGGSQSQDLYLYTRLQPRKTGGGGHVSRRVGKGEGTWHGEDTGSEIKLDLAVKGGGGSGRTRITALKKRFSYLNPKKAEEHKRWILHEYSCTSVAGHLDGVPDRSWVVCRLRKNPLAKRHRHHYSNPTPIAPGQLAPSSSSSESQFLSQQEQDQQQQSISITSNNEDDVPAPAFPGYNNGGAAGEGYYTGGGEMGNCLKLEPGEPQQIPHVGRNYDDDYNYTNNSSMFMASSSSSNGLGSAIRGSRGEEVMGMVNYKDGEESLVATDQSMEQAVSGGGGGDGCPFQTTYGKDYYFSGVSNDGGSISYDPDHQSLLDQLGLSDPPSWV</sequence>
<organism evidence="8 9">
    <name type="scientific">Linum trigynum</name>
    <dbReference type="NCBI Taxonomy" id="586398"/>
    <lineage>
        <taxon>Eukaryota</taxon>
        <taxon>Viridiplantae</taxon>
        <taxon>Streptophyta</taxon>
        <taxon>Embryophyta</taxon>
        <taxon>Tracheophyta</taxon>
        <taxon>Spermatophyta</taxon>
        <taxon>Magnoliopsida</taxon>
        <taxon>eudicotyledons</taxon>
        <taxon>Gunneridae</taxon>
        <taxon>Pentapetalae</taxon>
        <taxon>rosids</taxon>
        <taxon>fabids</taxon>
        <taxon>Malpighiales</taxon>
        <taxon>Linaceae</taxon>
        <taxon>Linum</taxon>
    </lineage>
</organism>
<dbReference type="SUPFAM" id="SSF101941">
    <property type="entry name" value="NAC domain"/>
    <property type="match status" value="1"/>
</dbReference>
<evidence type="ECO:0000256" key="5">
    <source>
        <dbReference type="ARBA" id="ARBA00023242"/>
    </source>
</evidence>
<dbReference type="GO" id="GO:0005634">
    <property type="term" value="C:nucleus"/>
    <property type="evidence" value="ECO:0007669"/>
    <property type="project" value="UniProtKB-SubCell"/>
</dbReference>
<dbReference type="PANTHER" id="PTHR31989">
    <property type="entry name" value="NAC DOMAIN-CONTAINING PROTEIN 82-RELATED"/>
    <property type="match status" value="1"/>
</dbReference>
<evidence type="ECO:0000256" key="1">
    <source>
        <dbReference type="ARBA" id="ARBA00004123"/>
    </source>
</evidence>
<keyword evidence="9" id="KW-1185">Reference proteome</keyword>
<dbReference type="Proteomes" id="UP001497516">
    <property type="component" value="Chromosome 2"/>
</dbReference>
<dbReference type="EMBL" id="OZ034815">
    <property type="protein sequence ID" value="CAL1370864.1"/>
    <property type="molecule type" value="Genomic_DNA"/>
</dbReference>
<dbReference type="PROSITE" id="PS51005">
    <property type="entry name" value="NAC"/>
    <property type="match status" value="1"/>
</dbReference>
<dbReference type="GO" id="GO:0003677">
    <property type="term" value="F:DNA binding"/>
    <property type="evidence" value="ECO:0007669"/>
    <property type="project" value="UniProtKB-KW"/>
</dbReference>
<dbReference type="InterPro" id="IPR036093">
    <property type="entry name" value="NAC_dom_sf"/>
</dbReference>
<evidence type="ECO:0000313" key="8">
    <source>
        <dbReference type="EMBL" id="CAL1370864.1"/>
    </source>
</evidence>
<evidence type="ECO:0000259" key="7">
    <source>
        <dbReference type="PROSITE" id="PS51005"/>
    </source>
</evidence>
<keyword evidence="3" id="KW-0238">DNA-binding</keyword>
<keyword evidence="4" id="KW-0804">Transcription</keyword>